<dbReference type="RefSeq" id="WP_114134256.1">
    <property type="nucleotide sequence ID" value="NZ_CP068435.1"/>
</dbReference>
<dbReference type="AlphaFoldDB" id="A0A367PCX4"/>
<gene>
    <name evidence="1" type="ORF">DDK22_25035</name>
</gene>
<accession>A0A367PCX4</accession>
<sequence length="137" mass="14521">MAVIAEPVTTTRPSLAFERLYADANGDSHFGPLSVAIAERLFAPPARAFWVSPLDEAARQGFLLVPAGWVGALHPSPLRMWIFVLAGAMEFEASDGERRPLSAGSALLLEDITGKGHVSKVIGTADATLAVVQLPDN</sequence>
<dbReference type="EMBL" id="QDHA01000066">
    <property type="protein sequence ID" value="RCJ05699.1"/>
    <property type="molecule type" value="Genomic_DNA"/>
</dbReference>
<proteinExistence type="predicted"/>
<dbReference type="Proteomes" id="UP000253501">
    <property type="component" value="Unassembled WGS sequence"/>
</dbReference>
<reference evidence="1 2" key="1">
    <citation type="submission" date="2018-04" db="EMBL/GenBank/DDBJ databases">
        <title>Cupriavidus necator CR12 genome sequencing and assembly.</title>
        <authorList>
            <person name="Ben Fekih I."/>
            <person name="Mazhar H.S."/>
            <person name="Bello S.K."/>
            <person name="Rensing C."/>
        </authorList>
    </citation>
    <scope>NUCLEOTIDE SEQUENCE [LARGE SCALE GENOMIC DNA]</scope>
    <source>
        <strain evidence="1 2">CR12</strain>
    </source>
</reference>
<evidence type="ECO:0000313" key="1">
    <source>
        <dbReference type="EMBL" id="RCJ05699.1"/>
    </source>
</evidence>
<name>A0A367PCX4_CUPNE</name>
<dbReference type="InterPro" id="IPR011051">
    <property type="entry name" value="RmlC_Cupin_sf"/>
</dbReference>
<protein>
    <submittedName>
        <fullName evidence="1">Cupin domain-containing protein</fullName>
    </submittedName>
</protein>
<organism evidence="1 2">
    <name type="scientific">Cupriavidus necator</name>
    <name type="common">Alcaligenes eutrophus</name>
    <name type="synonym">Ralstonia eutropha</name>
    <dbReference type="NCBI Taxonomy" id="106590"/>
    <lineage>
        <taxon>Bacteria</taxon>
        <taxon>Pseudomonadati</taxon>
        <taxon>Pseudomonadota</taxon>
        <taxon>Betaproteobacteria</taxon>
        <taxon>Burkholderiales</taxon>
        <taxon>Burkholderiaceae</taxon>
        <taxon>Cupriavidus</taxon>
    </lineage>
</organism>
<comment type="caution">
    <text evidence="1">The sequence shown here is derived from an EMBL/GenBank/DDBJ whole genome shotgun (WGS) entry which is preliminary data.</text>
</comment>
<dbReference type="SUPFAM" id="SSF51182">
    <property type="entry name" value="RmlC-like cupins"/>
    <property type="match status" value="1"/>
</dbReference>
<evidence type="ECO:0000313" key="2">
    <source>
        <dbReference type="Proteomes" id="UP000253501"/>
    </source>
</evidence>